<dbReference type="PANTHER" id="PTHR45658">
    <property type="entry name" value="GATA TRANSCRIPTION FACTOR"/>
    <property type="match status" value="1"/>
</dbReference>
<dbReference type="SMART" id="SM00401">
    <property type="entry name" value="ZnF_GATA"/>
    <property type="match status" value="1"/>
</dbReference>
<dbReference type="KEGG" id="ncs:NCAS_0D01260"/>
<reference evidence="7 8" key="1">
    <citation type="journal article" date="2011" name="Proc. Natl. Acad. Sci. U.S.A.">
        <title>Evolutionary erosion of yeast sex chromosomes by mating-type switching accidents.</title>
        <authorList>
            <person name="Gordon J.L."/>
            <person name="Armisen D."/>
            <person name="Proux-Wera E."/>
            <person name="Oheigeartaigh S.S."/>
            <person name="Byrne K.P."/>
            <person name="Wolfe K.H."/>
        </authorList>
    </citation>
    <scope>NUCLEOTIDE SEQUENCE [LARGE SCALE GENOMIC DNA]</scope>
    <source>
        <strain evidence="8">ATCC 76901 / BCRC 22586 / CBS 4309 / NBRC 1992 / NRRL Y-12630</strain>
    </source>
</reference>
<reference key="2">
    <citation type="submission" date="2011-08" db="EMBL/GenBank/DDBJ databases">
        <title>Genome sequence of Naumovozyma castellii.</title>
        <authorList>
            <person name="Gordon J.L."/>
            <person name="Armisen D."/>
            <person name="Proux-Wera E."/>
            <person name="OhEigeartaigh S.S."/>
            <person name="Byrne K.P."/>
            <person name="Wolfe K.H."/>
        </authorList>
    </citation>
    <scope>NUCLEOTIDE SEQUENCE</scope>
    <source>
        <strain>Type strain:CBS 4309</strain>
    </source>
</reference>
<keyword evidence="2 4" id="KW-0863">Zinc-finger</keyword>
<evidence type="ECO:0000256" key="5">
    <source>
        <dbReference type="SAM" id="MobiDB-lite"/>
    </source>
</evidence>
<dbReference type="HOGENOM" id="CLU_839604_0_0_1"/>
<feature type="compositionally biased region" description="Polar residues" evidence="5">
    <location>
        <begin position="143"/>
        <end position="154"/>
    </location>
</feature>
<dbReference type="EMBL" id="HE576755">
    <property type="protein sequence ID" value="CCC69707.1"/>
    <property type="molecule type" value="Genomic_DNA"/>
</dbReference>
<keyword evidence="1" id="KW-0479">Metal-binding</keyword>
<dbReference type="GeneID" id="96903315"/>
<evidence type="ECO:0000256" key="2">
    <source>
        <dbReference type="ARBA" id="ARBA00022771"/>
    </source>
</evidence>
<evidence type="ECO:0000256" key="3">
    <source>
        <dbReference type="ARBA" id="ARBA00022833"/>
    </source>
</evidence>
<dbReference type="Pfam" id="PF00320">
    <property type="entry name" value="GATA"/>
    <property type="match status" value="1"/>
</dbReference>
<gene>
    <name evidence="7" type="primary">NCAS0D01260</name>
    <name evidence="7" type="ordered locus">NCAS_0D01260</name>
</gene>
<protein>
    <recommendedName>
        <fullName evidence="6">GATA-type domain-containing protein</fullName>
    </recommendedName>
</protein>
<dbReference type="GO" id="GO:0008270">
    <property type="term" value="F:zinc ion binding"/>
    <property type="evidence" value="ECO:0007669"/>
    <property type="project" value="UniProtKB-KW"/>
</dbReference>
<dbReference type="InterPro" id="IPR013088">
    <property type="entry name" value="Znf_NHR/GATA"/>
</dbReference>
<dbReference type="Proteomes" id="UP000001640">
    <property type="component" value="Chromosome 4"/>
</dbReference>
<dbReference type="AlphaFoldDB" id="G0VDR8"/>
<accession>G0VDR8</accession>
<dbReference type="InterPro" id="IPR000679">
    <property type="entry name" value="Znf_GATA"/>
</dbReference>
<dbReference type="PROSITE" id="PS00344">
    <property type="entry name" value="GATA_ZN_FINGER_1"/>
    <property type="match status" value="1"/>
</dbReference>
<evidence type="ECO:0000256" key="4">
    <source>
        <dbReference type="PROSITE-ProRule" id="PRU00094"/>
    </source>
</evidence>
<dbReference type="CDD" id="cd00202">
    <property type="entry name" value="ZnF_GATA"/>
    <property type="match status" value="1"/>
</dbReference>
<sequence>MPTVHFPAYALTGGPNMNGTGGSAKPGVASGACPMNTANYYAAQTQPRVVPKLPNTQTYLNPSAEQNNYTYQNTFPYSDTLNNRYCYYYAAIQPPVQNHNQYIPAPPPPSRSNVSSFQPSNNIITEPSSLPVSPRTRKFPRTPETSPVNGTTDLQYKNLPPESANHPILSPISYSNFKNHNDNIPLPSIHNLFGQVPMNYTSPNDWSTPTFDTSRVAMASHVPSSTLVKLPGFNSILKHGKKHNITKPPTKQKSRSYNRLVRSFNSDVTMCTHCKEIDTPEWRRGPDGCRTLCNACGIFYRKLLGRFSKEEANLKMQTQKLINPHDRRIRN</sequence>
<dbReference type="PROSITE" id="PS50114">
    <property type="entry name" value="GATA_ZN_FINGER_2"/>
    <property type="match status" value="1"/>
</dbReference>
<dbReference type="FunCoup" id="G0VDR8">
    <property type="interactions" value="67"/>
</dbReference>
<dbReference type="InParanoid" id="G0VDR8"/>
<feature type="domain" description="GATA-type" evidence="6">
    <location>
        <begin position="265"/>
        <end position="301"/>
    </location>
</feature>
<dbReference type="STRING" id="1064592.G0VDR8"/>
<name>G0VDR8_NAUCA</name>
<evidence type="ECO:0000313" key="8">
    <source>
        <dbReference type="Proteomes" id="UP000001640"/>
    </source>
</evidence>
<dbReference type="RefSeq" id="XP_003676070.1">
    <property type="nucleotide sequence ID" value="XM_003676022.1"/>
</dbReference>
<dbReference type="Gene3D" id="3.30.50.10">
    <property type="entry name" value="Erythroid Transcription Factor GATA-1, subunit A"/>
    <property type="match status" value="1"/>
</dbReference>
<evidence type="ECO:0000313" key="7">
    <source>
        <dbReference type="EMBL" id="CCC69707.1"/>
    </source>
</evidence>
<dbReference type="GO" id="GO:0043565">
    <property type="term" value="F:sequence-specific DNA binding"/>
    <property type="evidence" value="ECO:0007669"/>
    <property type="project" value="InterPro"/>
</dbReference>
<organism evidence="7 8">
    <name type="scientific">Naumovozyma castellii</name>
    <name type="common">Yeast</name>
    <name type="synonym">Saccharomyces castellii</name>
    <dbReference type="NCBI Taxonomy" id="27288"/>
    <lineage>
        <taxon>Eukaryota</taxon>
        <taxon>Fungi</taxon>
        <taxon>Dikarya</taxon>
        <taxon>Ascomycota</taxon>
        <taxon>Saccharomycotina</taxon>
        <taxon>Saccharomycetes</taxon>
        <taxon>Saccharomycetales</taxon>
        <taxon>Saccharomycetaceae</taxon>
        <taxon>Naumovozyma</taxon>
    </lineage>
</organism>
<dbReference type="SUPFAM" id="SSF57716">
    <property type="entry name" value="Glucocorticoid receptor-like (DNA-binding domain)"/>
    <property type="match status" value="1"/>
</dbReference>
<feature type="region of interest" description="Disordered" evidence="5">
    <location>
        <begin position="122"/>
        <end position="154"/>
    </location>
</feature>
<feature type="compositionally biased region" description="Polar residues" evidence="5">
    <location>
        <begin position="122"/>
        <end position="131"/>
    </location>
</feature>
<keyword evidence="8" id="KW-1185">Reference proteome</keyword>
<dbReference type="GO" id="GO:0006355">
    <property type="term" value="P:regulation of DNA-templated transcription"/>
    <property type="evidence" value="ECO:0007669"/>
    <property type="project" value="InterPro"/>
</dbReference>
<dbReference type="OrthoDB" id="2162994at2759"/>
<dbReference type="PANTHER" id="PTHR45658:SF149">
    <property type="entry name" value="PROTEIN GAT3-RELATED"/>
    <property type="match status" value="1"/>
</dbReference>
<proteinExistence type="predicted"/>
<dbReference type="eggNOG" id="KOG1601">
    <property type="taxonomic scope" value="Eukaryota"/>
</dbReference>
<keyword evidence="3" id="KW-0862">Zinc</keyword>
<evidence type="ECO:0000259" key="6">
    <source>
        <dbReference type="PROSITE" id="PS50114"/>
    </source>
</evidence>
<dbReference type="InterPro" id="IPR051140">
    <property type="entry name" value="GATA_TF"/>
</dbReference>
<evidence type="ECO:0000256" key="1">
    <source>
        <dbReference type="ARBA" id="ARBA00022723"/>
    </source>
</evidence>